<dbReference type="AlphaFoldDB" id="A0A5E6RS45"/>
<protein>
    <recommendedName>
        <fullName evidence="4">Anti-sigma factor</fullName>
    </recommendedName>
</protein>
<name>A0A5E6RS45_PSEFL</name>
<dbReference type="Proteomes" id="UP000326953">
    <property type="component" value="Unassembled WGS sequence"/>
</dbReference>
<dbReference type="RefSeq" id="WP_150710461.1">
    <property type="nucleotide sequence ID" value="NZ_CABVHK010000004.1"/>
</dbReference>
<evidence type="ECO:0000313" key="3">
    <source>
        <dbReference type="Proteomes" id="UP000326953"/>
    </source>
</evidence>
<keyword evidence="1" id="KW-0812">Transmembrane</keyword>
<gene>
    <name evidence="2" type="ORF">PS662_01602</name>
</gene>
<accession>A0A5E6RS45</accession>
<evidence type="ECO:0000313" key="2">
    <source>
        <dbReference type="EMBL" id="VVM66988.1"/>
    </source>
</evidence>
<dbReference type="EMBL" id="CABVHK010000004">
    <property type="protein sequence ID" value="VVM66988.1"/>
    <property type="molecule type" value="Genomic_DNA"/>
</dbReference>
<sequence length="252" mass="28195">MINLPPSDYALNAYIDHQLNDVDRVMLGAWLAGHPDVAYQVKDWQTDAYFLRAALTGNLLRGVNAALDPAFIRTGIRHNRYRRFVMAFVLVIATAVGGMSGWQSRESSITSAVPPMADAVQAYRMFALKDQFSGDWNAGNASNAQQWLDRNFSRAERLPDMELAGFKPVSGRMNSTEQGAAAMIIYKDQKGRTLSFYIRPSGENVRMLPRGSRQDGDLQADYWSSAGYNYAIVGPLHDEAIQRVRRKLRASI</sequence>
<evidence type="ECO:0000256" key="1">
    <source>
        <dbReference type="SAM" id="Phobius"/>
    </source>
</evidence>
<keyword evidence="1" id="KW-1133">Transmembrane helix</keyword>
<reference evidence="2 3" key="1">
    <citation type="submission" date="2019-09" db="EMBL/GenBank/DDBJ databases">
        <authorList>
            <person name="Chandra G."/>
            <person name="Truman W A."/>
        </authorList>
    </citation>
    <scope>NUCLEOTIDE SEQUENCE [LARGE SCALE GENOMIC DNA]</scope>
    <source>
        <strain evidence="2">PS662</strain>
    </source>
</reference>
<evidence type="ECO:0008006" key="4">
    <source>
        <dbReference type="Google" id="ProtNLM"/>
    </source>
</evidence>
<proteinExistence type="predicted"/>
<feature type="transmembrane region" description="Helical" evidence="1">
    <location>
        <begin position="84"/>
        <end position="102"/>
    </location>
</feature>
<organism evidence="2 3">
    <name type="scientific">Pseudomonas fluorescens</name>
    <dbReference type="NCBI Taxonomy" id="294"/>
    <lineage>
        <taxon>Bacteria</taxon>
        <taxon>Pseudomonadati</taxon>
        <taxon>Pseudomonadota</taxon>
        <taxon>Gammaproteobacteria</taxon>
        <taxon>Pseudomonadales</taxon>
        <taxon>Pseudomonadaceae</taxon>
        <taxon>Pseudomonas</taxon>
    </lineage>
</organism>
<dbReference type="OrthoDB" id="9152892at2"/>
<keyword evidence="1" id="KW-0472">Membrane</keyword>